<evidence type="ECO:0000256" key="2">
    <source>
        <dbReference type="ARBA" id="ARBA00022741"/>
    </source>
</evidence>
<keyword evidence="9" id="KW-1185">Reference proteome</keyword>
<dbReference type="InterPro" id="IPR047187">
    <property type="entry name" value="SF1_C_Upf1"/>
</dbReference>
<dbReference type="CDD" id="cd17936">
    <property type="entry name" value="EEXXEc_NFX1"/>
    <property type="match status" value="1"/>
</dbReference>
<dbReference type="Gene3D" id="3.40.50.300">
    <property type="entry name" value="P-loop containing nucleotide triphosphate hydrolases"/>
    <property type="match status" value="6"/>
</dbReference>
<dbReference type="RefSeq" id="XP_024737058.1">
    <property type="nucleotide sequence ID" value="XM_024878100.1"/>
</dbReference>
<dbReference type="EMBL" id="KZ613791">
    <property type="protein sequence ID" value="PMD60154.1"/>
    <property type="molecule type" value="Genomic_DNA"/>
</dbReference>
<dbReference type="GO" id="GO:0005524">
    <property type="term" value="F:ATP binding"/>
    <property type="evidence" value="ECO:0007669"/>
    <property type="project" value="UniProtKB-KW"/>
</dbReference>
<feature type="compositionally biased region" description="Polar residues" evidence="6">
    <location>
        <begin position="1340"/>
        <end position="1356"/>
    </location>
</feature>
<dbReference type="InterPro" id="IPR003959">
    <property type="entry name" value="ATPase_AAA_core"/>
</dbReference>
<dbReference type="FunFam" id="3.40.50.300:FF:000216">
    <property type="entry name" value="Type VII secretion ATPase EccA"/>
    <property type="match status" value="3"/>
</dbReference>
<dbReference type="InterPro" id="IPR027417">
    <property type="entry name" value="P-loop_NTPase"/>
</dbReference>
<dbReference type="Proteomes" id="UP000235371">
    <property type="component" value="Unassembled WGS sequence"/>
</dbReference>
<keyword evidence="4" id="KW-0067">ATP-binding</keyword>
<gene>
    <name evidence="8" type="ORF">K444DRAFT_589330</name>
</gene>
<dbReference type="InParanoid" id="A0A2J6TAT7"/>
<dbReference type="GO" id="GO:0004386">
    <property type="term" value="F:helicase activity"/>
    <property type="evidence" value="ECO:0007669"/>
    <property type="project" value="InterPro"/>
</dbReference>
<feature type="domain" description="AAA+ ATPase" evidence="7">
    <location>
        <begin position="579"/>
        <end position="914"/>
    </location>
</feature>
<comment type="similarity">
    <text evidence="1">Belongs to the CbxX/CfxQ family.</text>
</comment>
<keyword evidence="3" id="KW-0347">Helicase</keyword>
<feature type="domain" description="AAA+ ATPase" evidence="7">
    <location>
        <begin position="1426"/>
        <end position="1562"/>
    </location>
</feature>
<dbReference type="InterPro" id="IPR003593">
    <property type="entry name" value="AAA+_ATPase"/>
</dbReference>
<dbReference type="PANTHER" id="PTHR43392:SF2">
    <property type="entry name" value="AAA-TYPE ATPASE FAMILY PROTEIN _ ANKYRIN REPEAT FAMILY PROTEIN"/>
    <property type="match status" value="1"/>
</dbReference>
<feature type="compositionally biased region" description="Polar residues" evidence="6">
    <location>
        <begin position="2219"/>
        <end position="2232"/>
    </location>
</feature>
<evidence type="ECO:0000256" key="4">
    <source>
        <dbReference type="ARBA" id="ARBA00022840"/>
    </source>
</evidence>
<dbReference type="CDD" id="cd18808">
    <property type="entry name" value="SF1_C_Upf1"/>
    <property type="match status" value="1"/>
</dbReference>
<accession>A0A2J6TAT7</accession>
<feature type="coiled-coil region" evidence="5">
    <location>
        <begin position="2290"/>
        <end position="2433"/>
    </location>
</feature>
<dbReference type="Pfam" id="PF13087">
    <property type="entry name" value="AAA_12"/>
    <property type="match status" value="1"/>
</dbReference>
<keyword evidence="2" id="KW-0547">Nucleotide-binding</keyword>
<feature type="domain" description="AAA+ ATPase" evidence="7">
    <location>
        <begin position="1985"/>
        <end position="2122"/>
    </location>
</feature>
<dbReference type="Gene3D" id="1.10.8.60">
    <property type="match status" value="2"/>
</dbReference>
<dbReference type="InterPro" id="IPR050773">
    <property type="entry name" value="CbxX/CfxQ_RuBisCO_ESX"/>
</dbReference>
<dbReference type="GeneID" id="36586177"/>
<organism evidence="8 9">
    <name type="scientific">Hyaloscypha bicolor E</name>
    <dbReference type="NCBI Taxonomy" id="1095630"/>
    <lineage>
        <taxon>Eukaryota</taxon>
        <taxon>Fungi</taxon>
        <taxon>Dikarya</taxon>
        <taxon>Ascomycota</taxon>
        <taxon>Pezizomycotina</taxon>
        <taxon>Leotiomycetes</taxon>
        <taxon>Helotiales</taxon>
        <taxon>Hyaloscyphaceae</taxon>
        <taxon>Hyaloscypha</taxon>
        <taxon>Hyaloscypha bicolor</taxon>
    </lineage>
</organism>
<feature type="domain" description="AAA+ ATPase" evidence="7">
    <location>
        <begin position="1705"/>
        <end position="1824"/>
    </location>
</feature>
<evidence type="ECO:0000259" key="7">
    <source>
        <dbReference type="SMART" id="SM00382"/>
    </source>
</evidence>
<dbReference type="GO" id="GO:0016887">
    <property type="term" value="F:ATP hydrolysis activity"/>
    <property type="evidence" value="ECO:0007669"/>
    <property type="project" value="InterPro"/>
</dbReference>
<dbReference type="OrthoDB" id="2423195at2759"/>
<dbReference type="CDD" id="cd06008">
    <property type="entry name" value="NF-X1-zinc-finger"/>
    <property type="match status" value="1"/>
</dbReference>
<feature type="compositionally biased region" description="Basic and acidic residues" evidence="6">
    <location>
        <begin position="1363"/>
        <end position="1383"/>
    </location>
</feature>
<dbReference type="InterPro" id="IPR041677">
    <property type="entry name" value="DNA2/NAM7_AAA_11"/>
</dbReference>
<dbReference type="Pfam" id="PF13086">
    <property type="entry name" value="AAA_11"/>
    <property type="match status" value="1"/>
</dbReference>
<evidence type="ECO:0000313" key="8">
    <source>
        <dbReference type="EMBL" id="PMD60154.1"/>
    </source>
</evidence>
<keyword evidence="3" id="KW-0378">Hydrolase</keyword>
<dbReference type="FunFam" id="3.40.50.300:FF:001660">
    <property type="entry name" value="NF-X1 finger and helicase protein, putative"/>
    <property type="match status" value="1"/>
</dbReference>
<dbReference type="PANTHER" id="PTHR43392">
    <property type="entry name" value="AAA-TYPE ATPASE FAMILY PROTEIN / ANKYRIN REPEAT FAMILY PROTEIN"/>
    <property type="match status" value="1"/>
</dbReference>
<dbReference type="InterPro" id="IPR041679">
    <property type="entry name" value="DNA2/NAM7-like_C"/>
</dbReference>
<dbReference type="InterPro" id="IPR000641">
    <property type="entry name" value="CbxX/CfxQ"/>
</dbReference>
<evidence type="ECO:0000313" key="9">
    <source>
        <dbReference type="Proteomes" id="UP000235371"/>
    </source>
</evidence>
<feature type="region of interest" description="Disordered" evidence="6">
    <location>
        <begin position="1302"/>
        <end position="1388"/>
    </location>
</feature>
<sequence length="2467" mass="276609">MQSQSLRESARTALVSHSVWPGKLVSTWMERQRGDRYRPSGRVATTLMFFRVPFKSASFENRRPLCIKIQSYKDTKPRFWSFRLLRTLTPTSLSLEAMAAPSSDVQRIAKLSLYFNKVTHGQRDLSSSRDGKLFLEALCAQPDPPACAHKLISAPSGLSSLQASVRLDTSVSFVNSHATPLLQYLQSPALKSIGSGSVLTQLLLPLVDPPFFWETFTKLFIGGLLIPEACHAFAWLLLELVSQPGKESSPYVALADSPPILDLILNSPDGQTRILGQKIKHALPLDSSELHIDAETRPGGRHDNDHSSHREISIMPTADELLSKDRPFFRTADFIEDRELEASRAAIHIDNQFRLLREDMLGEIREELKVLTGTKPGRHRGITINDLSISGANMGTDRKRLPLGIVFKIKEELPQLKKIQSNQKRQFLNDNRHILRQGSMACLLIDNELVAFPTIHRDEEELSKIPATITLQFNDDARMSKALAKTKISNNIQLVQLDAAIFAFEPFLRRLQDIIDLPLKEEILHWEEGKDIEGPSFQPTKVVRELKEKSGKDLKNFLGLEKSVTLDKSQMKSLCTCLTQRVSLVQGPPGTGKSFIGALVAKILYDSTSQAILVVCFTNHALDQFLEDLMDIGIPSSDMIRLGGKSTDRTKPLMVREQTGVKLTPNHWTRIDKLKQRLQHHETRIRDLLKRFQNSNMQKNQLMDYLEFLFEEPPFFESFTIPNGGEDGMIRIGKRGKEMSPFYLLDRWITGKTDSGSLQHVQPKGAAEVWRMSPEARLAALERWQKAIEDDLINEIRDTGKQFNADQGELDRIFGERDGSIIKAKRIIACTTNGAAKYSAAIQAASPGVVLVEEAGEILEAHILTSLGPHTQQLIMIGDHKQLRPKCSYELSVEQGDGFDLNRSLFERLVLKGFPHTTLTQQHRMRPEISSLIRHLTYPELTDANSTLNRADLRGFRDNVVFVTHSYPELELSNSHELHDGRTSSKQNEFEGQMILKCVRYLAQQGYGSDKLVVITPYLGQLKLLRDRLASENDPILNDLDKWDLVRAGLLTDLGSKTSKPSLRISTIDNYQGEESDIVLVSMTRSNKSHNIGFMAAPERINVLLSRARDGLIMIGNSDTFLNAHKGKEVWRKLFDLLKENNHVYEGFPIKCEKHPDRTGLLSSPEDFERECPDGGCKEPCGVLLKCDLHKCPSSCHQLFDHSKVPCKFIITRKCSNGHNQQWQCHAGAPPVCAKCENDRKQAVKKAQRDLATKIKREAKVLAHLNELAKLDEQMAQFTQRMEDLRLDNEQQAVLAQKRKDFEATKERANKTQNPLPGDPLGIYHDDCPKPRSQPVKKVPNTSTKPFKSAPNQQSNLRKHIKAAVEHNKSRSKADWQRQKDQENASNPAIDDIMEMIGLEDVKSQVLRIKAKVDTSVRQDTDLKKERLGLVLLGNPGTGKTTVARHYAKVLTSLKVLPGDGFIETTGSRLGHGGVAEVKAHLQELEKTEGGVYFIDEAYQLTEGHTFGGKTVLDFLLAEIENLTGKVVFVFAGYRKEMEKFFEHNPGLPSRIPYTLHFEDYTDGELLEMLEFRMNQFYKSGIDVEDGFDGLYMKIAVGRLGRGRGRDGFGNARALENMFSRIRERQSDRLTKERRLGLFPDDYVMTKEDLIGPDPSKAILTSDAYAKLQQLIGLKDVKNSIDYMTSLIKTNYERELKEQQPIDVSLNRVFLGSPGTGKTTVAKLYGRILADIGMLSNGEVVTKNPADFIGNVIGASEANTKAILATTVGKVLIIDEAYMLYSSSSSGGGTGVDIYKTAVIDTIVAEVQSVPGDDRCVLLLGYEEQMSDMFQNVNPGLGRRFQFSTPIRFKDFNDQELEQILRYKLKAKHLSATEPAVSTAIGVLSRLRNGLNFGNGGEVENQIEHAQANYQARQLGLPAEQQSTDFLFEPQDFDLDYNRASSAETNLQELFAGVIGCEEIVSKLSELLTLAKTMRARGLDPLRQIPTNYIFKGPPGTGKTTTARKFGQVYYDLGLLSQVEVVECSAGDLTGEYVGQTSPKTIRQLERALGKVLFIDEAYKLAQGPYGHEAINEVVDAITKPRFAGKLVIILAGYSNDMNRLLQINEGLSSRFADEVVFSSLTASHCLQLLEKKLNQSTIAFPSMHEPAMHAHLLSQVQELSKLPAWGNARDVETLAKSMVRKAFAHAGNGVDAIILNAEDAKDCLEIMLEKCRGRTSDELTSQPSFPGQAQASRDPPSVPQVTSSASTATETGTELDIREDMAQTPSPSDEHIRDPGVSDAVWHRLQFYKKLAEHRAGQAKQAIRKHEEAHLLAEKEERKAKENTAALLELEAKNQTKADELLLKREEARIREIEAETGEAQEESRRVVAALLERQARIVAEAYELLRKREQARIREAEAKAERERAHREMERTRLEEMARRKKEERVQAKLREMGICPMGYRWIKQSGGYRCSAGGHWVSDASLGL</sequence>
<dbReference type="PRINTS" id="PR00819">
    <property type="entry name" value="CBXCFQXSUPER"/>
</dbReference>
<dbReference type="Pfam" id="PF00004">
    <property type="entry name" value="AAA"/>
    <property type="match status" value="3"/>
</dbReference>
<name>A0A2J6TAT7_9HELO</name>
<feature type="region of interest" description="Disordered" evidence="6">
    <location>
        <begin position="2216"/>
        <end position="2276"/>
    </location>
</feature>
<protein>
    <submittedName>
        <fullName evidence="8">NFX1-type zinc finger-containing protein 1</fullName>
    </submittedName>
</protein>
<dbReference type="FunFam" id="1.10.8.60:FF:000160">
    <property type="entry name" value="WGS project CABT00000000 data, contig 2.55"/>
    <property type="match status" value="1"/>
</dbReference>
<keyword evidence="5" id="KW-0175">Coiled coil</keyword>
<feature type="compositionally biased region" description="Low complexity" evidence="6">
    <location>
        <begin position="2243"/>
        <end position="2255"/>
    </location>
</feature>
<proteinExistence type="inferred from homology"/>
<dbReference type="SMART" id="SM00382">
    <property type="entry name" value="AAA"/>
    <property type="match status" value="4"/>
</dbReference>
<feature type="coiled-coil region" evidence="5">
    <location>
        <begin position="1261"/>
        <end position="1288"/>
    </location>
</feature>
<dbReference type="CDD" id="cd00009">
    <property type="entry name" value="AAA"/>
    <property type="match status" value="2"/>
</dbReference>
<dbReference type="SUPFAM" id="SSF52540">
    <property type="entry name" value="P-loop containing nucleoside triphosphate hydrolases"/>
    <property type="match status" value="4"/>
</dbReference>
<reference evidence="8 9" key="1">
    <citation type="submission" date="2016-04" db="EMBL/GenBank/DDBJ databases">
        <title>A degradative enzymes factory behind the ericoid mycorrhizal symbiosis.</title>
        <authorList>
            <consortium name="DOE Joint Genome Institute"/>
            <person name="Martino E."/>
            <person name="Morin E."/>
            <person name="Grelet G."/>
            <person name="Kuo A."/>
            <person name="Kohler A."/>
            <person name="Daghino S."/>
            <person name="Barry K."/>
            <person name="Choi C."/>
            <person name="Cichocki N."/>
            <person name="Clum A."/>
            <person name="Copeland A."/>
            <person name="Hainaut M."/>
            <person name="Haridas S."/>
            <person name="Labutti K."/>
            <person name="Lindquist E."/>
            <person name="Lipzen A."/>
            <person name="Khouja H.-R."/>
            <person name="Murat C."/>
            <person name="Ohm R."/>
            <person name="Olson A."/>
            <person name="Spatafora J."/>
            <person name="Veneault-Fourrey C."/>
            <person name="Henrissat B."/>
            <person name="Grigoriev I."/>
            <person name="Martin F."/>
            <person name="Perotto S."/>
        </authorList>
    </citation>
    <scope>NUCLEOTIDE SEQUENCE [LARGE SCALE GENOMIC DNA]</scope>
    <source>
        <strain evidence="8 9">E</strain>
    </source>
</reference>
<evidence type="ECO:0000256" key="3">
    <source>
        <dbReference type="ARBA" id="ARBA00022806"/>
    </source>
</evidence>
<evidence type="ECO:0000256" key="1">
    <source>
        <dbReference type="ARBA" id="ARBA00010378"/>
    </source>
</evidence>
<dbReference type="STRING" id="1095630.A0A2J6TAT7"/>
<evidence type="ECO:0000256" key="6">
    <source>
        <dbReference type="SAM" id="MobiDB-lite"/>
    </source>
</evidence>
<evidence type="ECO:0000256" key="5">
    <source>
        <dbReference type="SAM" id="Coils"/>
    </source>
</evidence>